<accession>A0A7E4UVW5</accession>
<feature type="transmembrane region" description="Helical" evidence="1">
    <location>
        <begin position="242"/>
        <end position="260"/>
    </location>
</feature>
<name>A0A7E4UVW5_PANRE</name>
<feature type="transmembrane region" description="Helical" evidence="1">
    <location>
        <begin position="194"/>
        <end position="220"/>
    </location>
</feature>
<organism evidence="2 3">
    <name type="scientific">Panagrellus redivivus</name>
    <name type="common">Microworm</name>
    <dbReference type="NCBI Taxonomy" id="6233"/>
    <lineage>
        <taxon>Eukaryota</taxon>
        <taxon>Metazoa</taxon>
        <taxon>Ecdysozoa</taxon>
        <taxon>Nematoda</taxon>
        <taxon>Chromadorea</taxon>
        <taxon>Rhabditida</taxon>
        <taxon>Tylenchina</taxon>
        <taxon>Panagrolaimomorpha</taxon>
        <taxon>Panagrolaimoidea</taxon>
        <taxon>Panagrolaimidae</taxon>
        <taxon>Panagrellus</taxon>
    </lineage>
</organism>
<feature type="transmembrane region" description="Helical" evidence="1">
    <location>
        <begin position="44"/>
        <end position="67"/>
    </location>
</feature>
<reference evidence="3" key="2">
    <citation type="submission" date="2020-10" db="UniProtKB">
        <authorList>
            <consortium name="WormBaseParasite"/>
        </authorList>
    </citation>
    <scope>IDENTIFICATION</scope>
</reference>
<keyword evidence="1" id="KW-1133">Transmembrane helix</keyword>
<evidence type="ECO:0000313" key="2">
    <source>
        <dbReference type="Proteomes" id="UP000492821"/>
    </source>
</evidence>
<keyword evidence="1" id="KW-0812">Transmembrane</keyword>
<feature type="transmembrane region" description="Helical" evidence="1">
    <location>
        <begin position="12"/>
        <end position="32"/>
    </location>
</feature>
<dbReference type="Proteomes" id="UP000492821">
    <property type="component" value="Unassembled WGS sequence"/>
</dbReference>
<feature type="transmembrane region" description="Helical" evidence="1">
    <location>
        <begin position="162"/>
        <end position="182"/>
    </location>
</feature>
<proteinExistence type="predicted"/>
<feature type="transmembrane region" description="Helical" evidence="1">
    <location>
        <begin position="79"/>
        <end position="99"/>
    </location>
</feature>
<dbReference type="WBParaSite" id="Pan_g13474.t1">
    <property type="protein sequence ID" value="Pan_g13474.t1"/>
    <property type="gene ID" value="Pan_g13474"/>
</dbReference>
<reference evidence="2" key="1">
    <citation type="journal article" date="2013" name="Genetics">
        <title>The draft genome and transcriptome of Panagrellus redivivus are shaped by the harsh demands of a free-living lifestyle.</title>
        <authorList>
            <person name="Srinivasan J."/>
            <person name="Dillman A.R."/>
            <person name="Macchietto M.G."/>
            <person name="Heikkinen L."/>
            <person name="Lakso M."/>
            <person name="Fracchia K.M."/>
            <person name="Antoshechkin I."/>
            <person name="Mortazavi A."/>
            <person name="Wong G."/>
            <person name="Sternberg P.W."/>
        </authorList>
    </citation>
    <scope>NUCLEOTIDE SEQUENCE [LARGE SCALE GENOMIC DNA]</scope>
    <source>
        <strain evidence="2">MT8872</strain>
    </source>
</reference>
<dbReference type="AlphaFoldDB" id="A0A7E4UVW5"/>
<evidence type="ECO:0000313" key="3">
    <source>
        <dbReference type="WBParaSite" id="Pan_g13474.t1"/>
    </source>
</evidence>
<keyword evidence="2" id="KW-1185">Reference proteome</keyword>
<keyword evidence="1" id="KW-0472">Membrane</keyword>
<sequence length="294" mass="33387">MALPVQMILNYTFLYICVFIELFSLCYLFYAISRRNSPLRQAYFVIYLLGYIVDFTTKFSAVISFYGKFKNVCLWHNQFLFGISGLVLALNRYTAIAYWNEHHRFWSFLPTCAWCIFLLLYPIIVDIGFIASDPNGFTCLPDPALNEECEKVYGRIGVRQCISNVITSIGSITLSAMTILKIRQTSAPQIARKLFIQSCVSNVIFAVFTISLVFHGYMWIHKDTTNPTLLKVVNIIANSSNYARQCVNIVWLVVITRSLIRAGNKITMLSVTGTCSTTSNRGKTANIRTTFNKG</sequence>
<protein>
    <submittedName>
        <fullName evidence="3">G_PROTEIN_RECEP_F1_2 domain-containing protein</fullName>
    </submittedName>
</protein>
<evidence type="ECO:0000256" key="1">
    <source>
        <dbReference type="SAM" id="Phobius"/>
    </source>
</evidence>
<feature type="transmembrane region" description="Helical" evidence="1">
    <location>
        <begin position="111"/>
        <end position="131"/>
    </location>
</feature>